<dbReference type="AlphaFoldDB" id="A0A2I7SLQ4"/>
<feature type="domain" description="Type I restriction modification DNA specificity" evidence="4">
    <location>
        <begin position="219"/>
        <end position="385"/>
    </location>
</feature>
<gene>
    <name evidence="5" type="ORF">C1A40_15965</name>
</gene>
<organism evidence="5 6">
    <name type="scientific">Pseudotamlana carrageenivorans</name>
    <dbReference type="NCBI Taxonomy" id="2069432"/>
    <lineage>
        <taxon>Bacteria</taxon>
        <taxon>Pseudomonadati</taxon>
        <taxon>Bacteroidota</taxon>
        <taxon>Flavobacteriia</taxon>
        <taxon>Flavobacteriales</taxon>
        <taxon>Flavobacteriaceae</taxon>
        <taxon>Pseudotamlana</taxon>
    </lineage>
</organism>
<dbReference type="InterPro" id="IPR052021">
    <property type="entry name" value="Type-I_RS_S_subunit"/>
</dbReference>
<dbReference type="GO" id="GO:0003677">
    <property type="term" value="F:DNA binding"/>
    <property type="evidence" value="ECO:0007669"/>
    <property type="project" value="UniProtKB-KW"/>
</dbReference>
<dbReference type="GO" id="GO:0009307">
    <property type="term" value="P:DNA restriction-modification system"/>
    <property type="evidence" value="ECO:0007669"/>
    <property type="project" value="UniProtKB-KW"/>
</dbReference>
<evidence type="ECO:0000256" key="2">
    <source>
        <dbReference type="ARBA" id="ARBA00022747"/>
    </source>
</evidence>
<keyword evidence="6" id="KW-1185">Reference proteome</keyword>
<feature type="domain" description="Type I restriction modification DNA specificity" evidence="4">
    <location>
        <begin position="29"/>
        <end position="192"/>
    </location>
</feature>
<dbReference type="KEGG" id="taj:C1A40_15965"/>
<dbReference type="Gene3D" id="3.90.220.20">
    <property type="entry name" value="DNA methylase specificity domains"/>
    <property type="match status" value="2"/>
</dbReference>
<evidence type="ECO:0000259" key="4">
    <source>
        <dbReference type="Pfam" id="PF01420"/>
    </source>
</evidence>
<keyword evidence="3" id="KW-0238">DNA-binding</keyword>
<dbReference type="OrthoDB" id="667970at2"/>
<accession>A0A2I7SLQ4</accession>
<name>A0A2I7SLQ4_9FLAO</name>
<dbReference type="InterPro" id="IPR044946">
    <property type="entry name" value="Restrct_endonuc_typeI_TRD_sf"/>
</dbReference>
<dbReference type="PANTHER" id="PTHR30408">
    <property type="entry name" value="TYPE-1 RESTRICTION ENZYME ECOKI SPECIFICITY PROTEIN"/>
    <property type="match status" value="1"/>
</dbReference>
<dbReference type="InterPro" id="IPR000055">
    <property type="entry name" value="Restrct_endonuc_typeI_TRD"/>
</dbReference>
<evidence type="ECO:0000256" key="1">
    <source>
        <dbReference type="ARBA" id="ARBA00010923"/>
    </source>
</evidence>
<dbReference type="EMBL" id="CP025938">
    <property type="protein sequence ID" value="AUS06845.1"/>
    <property type="molecule type" value="Genomic_DNA"/>
</dbReference>
<evidence type="ECO:0000313" key="6">
    <source>
        <dbReference type="Proteomes" id="UP000236592"/>
    </source>
</evidence>
<sequence length="389" mass="44194">MLDFSRTNFTKQISLTPKKSQHIATKWPLAKIKSCFDINKTSFNPESKPNQEFIYVDIDSVGKGTGIIEYNNKILGKDAPSRARRIAEKNDIIISSVRPYLKAFALVDKDVKDCLFSTGFFVISTKDKKLYSNQYLLNLFMEFEPLMSQIESTMGKGQYPSINKTDITNFKIPLPTIDVQKEIATECNKIEKNKEKSLQKILVAKKTIEEIIDDTFKDSSPKKIGDLCVVQSGGTPKRNVSEYWNGNINWVGSRVCQNRIISESIVEEKITELGLKNSSARLFSKETTLIALVGATIGKVAFLNFETTTNQNIAGINPKDKSVLLPKYLFYVLLATYESNFNKDKGKFTMANLTRIKNLLIPFVAIKEQKRIIKLIEKQESIIKKKKHY</sequence>
<keyword evidence="2" id="KW-0680">Restriction system</keyword>
<dbReference type="SUPFAM" id="SSF116734">
    <property type="entry name" value="DNA methylase specificity domain"/>
    <property type="match status" value="2"/>
</dbReference>
<evidence type="ECO:0000313" key="5">
    <source>
        <dbReference type="EMBL" id="AUS06845.1"/>
    </source>
</evidence>
<reference evidence="6" key="1">
    <citation type="submission" date="2018-01" db="EMBL/GenBank/DDBJ databases">
        <title>Complete genome of Tamlana sp. UJ94.</title>
        <authorList>
            <person name="Jung J."/>
            <person name="Chung D."/>
            <person name="Bae S.S."/>
            <person name="Baek K."/>
        </authorList>
    </citation>
    <scope>NUCLEOTIDE SEQUENCE [LARGE SCALE GENOMIC DNA]</scope>
    <source>
        <strain evidence="6">UJ94</strain>
    </source>
</reference>
<comment type="similarity">
    <text evidence="1">Belongs to the type-I restriction system S methylase family.</text>
</comment>
<dbReference type="PANTHER" id="PTHR30408:SF12">
    <property type="entry name" value="TYPE I RESTRICTION ENZYME MJAVIII SPECIFICITY SUBUNIT"/>
    <property type="match status" value="1"/>
</dbReference>
<dbReference type="Proteomes" id="UP000236592">
    <property type="component" value="Chromosome"/>
</dbReference>
<evidence type="ECO:0000256" key="3">
    <source>
        <dbReference type="ARBA" id="ARBA00023125"/>
    </source>
</evidence>
<protein>
    <recommendedName>
        <fullName evidence="4">Type I restriction modification DNA specificity domain-containing protein</fullName>
    </recommendedName>
</protein>
<proteinExistence type="inferred from homology"/>
<dbReference type="RefSeq" id="WP_102996770.1">
    <property type="nucleotide sequence ID" value="NZ_CP025938.1"/>
</dbReference>
<dbReference type="Pfam" id="PF01420">
    <property type="entry name" value="Methylase_S"/>
    <property type="match status" value="2"/>
</dbReference>